<gene>
    <name evidence="3" type="ORF">HPBE_LOCUS15738</name>
</gene>
<dbReference type="AlphaFoldDB" id="A0A183G301"/>
<dbReference type="Proteomes" id="UP000050761">
    <property type="component" value="Unassembled WGS sequence"/>
</dbReference>
<dbReference type="PROSITE" id="PS51257">
    <property type="entry name" value="PROKAR_LIPOPROTEIN"/>
    <property type="match status" value="1"/>
</dbReference>
<dbReference type="WBParaSite" id="HPBE_0001573901-mRNA-1">
    <property type="protein sequence ID" value="HPBE_0001573901-mRNA-1"/>
    <property type="gene ID" value="HPBE_0001573901"/>
</dbReference>
<dbReference type="EMBL" id="UZAH01029017">
    <property type="protein sequence ID" value="VDP03758.1"/>
    <property type="molecule type" value="Genomic_DNA"/>
</dbReference>
<organism evidence="4 5">
    <name type="scientific">Heligmosomoides polygyrus</name>
    <name type="common">Parasitic roundworm</name>
    <dbReference type="NCBI Taxonomy" id="6339"/>
    <lineage>
        <taxon>Eukaryota</taxon>
        <taxon>Metazoa</taxon>
        <taxon>Ecdysozoa</taxon>
        <taxon>Nematoda</taxon>
        <taxon>Chromadorea</taxon>
        <taxon>Rhabditida</taxon>
        <taxon>Rhabditina</taxon>
        <taxon>Rhabditomorpha</taxon>
        <taxon>Strongyloidea</taxon>
        <taxon>Heligmosomidae</taxon>
        <taxon>Heligmosomoides</taxon>
    </lineage>
</organism>
<proteinExistence type="predicted"/>
<accession>A0A183G301</accession>
<keyword evidence="1" id="KW-0732">Signal</keyword>
<sequence length="176" mass="19351">MRCTVVVIVFASSAVGFLFPTSGSGCGCVPCAPQPICQPLPTCPPVQSCPAPAPVCCDTCACKTKQRKKRSIEQLAENVYVLDFDERSGNLTVDGLRPKRDALDEVVKNVDRITSVSKRRIQSECEGRLQGRYNVICARGDFSYITNTEEFCQQTIGDVTCYVFKQLSDVIRARLS</sequence>
<evidence type="ECO:0000313" key="3">
    <source>
        <dbReference type="EMBL" id="VDP03758.1"/>
    </source>
</evidence>
<reference evidence="3 4" key="1">
    <citation type="submission" date="2018-11" db="EMBL/GenBank/DDBJ databases">
        <authorList>
            <consortium name="Pathogen Informatics"/>
        </authorList>
    </citation>
    <scope>NUCLEOTIDE SEQUENCE [LARGE SCALE GENOMIC DNA]</scope>
</reference>
<evidence type="ECO:0000313" key="4">
    <source>
        <dbReference type="Proteomes" id="UP000050761"/>
    </source>
</evidence>
<name>A0A183G301_HELPZ</name>
<evidence type="ECO:0000259" key="2">
    <source>
        <dbReference type="Pfam" id="PF04155"/>
    </source>
</evidence>
<reference evidence="5" key="2">
    <citation type="submission" date="2019-09" db="UniProtKB">
        <authorList>
            <consortium name="WormBaseParasite"/>
        </authorList>
    </citation>
    <scope>IDENTIFICATION</scope>
</reference>
<keyword evidence="4" id="KW-1185">Reference proteome</keyword>
<evidence type="ECO:0000313" key="5">
    <source>
        <dbReference type="WBParaSite" id="HPBE_0001573901-mRNA-1"/>
    </source>
</evidence>
<feature type="chain" id="PRO_5044551865" evidence="1">
    <location>
        <begin position="17"/>
        <end position="176"/>
    </location>
</feature>
<protein>
    <submittedName>
        <fullName evidence="5">Ground-like domain-containing protein</fullName>
    </submittedName>
</protein>
<dbReference type="InterPro" id="IPR007284">
    <property type="entry name" value="Ground-like_dom"/>
</dbReference>
<feature type="signal peptide" evidence="1">
    <location>
        <begin position="1"/>
        <end position="16"/>
    </location>
</feature>
<dbReference type="OrthoDB" id="5812274at2759"/>
<dbReference type="Pfam" id="PF04155">
    <property type="entry name" value="Ground-like"/>
    <property type="match status" value="1"/>
</dbReference>
<feature type="domain" description="Ground-like" evidence="2">
    <location>
        <begin position="106"/>
        <end position="164"/>
    </location>
</feature>
<accession>A0A3P8B2I0</accession>
<evidence type="ECO:0000256" key="1">
    <source>
        <dbReference type="SAM" id="SignalP"/>
    </source>
</evidence>